<keyword evidence="7" id="KW-1185">Reference proteome</keyword>
<keyword evidence="3" id="KW-0964">Secreted</keyword>
<dbReference type="OMA" id="HYAYVEE"/>
<dbReference type="AlphaFoldDB" id="A0A087TBC5"/>
<keyword evidence="4" id="KW-0732">Signal</keyword>
<organism evidence="6 7">
    <name type="scientific">Stegodyphus mimosarum</name>
    <name type="common">African social velvet spider</name>
    <dbReference type="NCBI Taxonomy" id="407821"/>
    <lineage>
        <taxon>Eukaryota</taxon>
        <taxon>Metazoa</taxon>
        <taxon>Ecdysozoa</taxon>
        <taxon>Arthropoda</taxon>
        <taxon>Chelicerata</taxon>
        <taxon>Arachnida</taxon>
        <taxon>Araneae</taxon>
        <taxon>Araneomorphae</taxon>
        <taxon>Entelegynae</taxon>
        <taxon>Eresoidea</taxon>
        <taxon>Eresidae</taxon>
        <taxon>Stegodyphus</taxon>
    </lineage>
</organism>
<evidence type="ECO:0000313" key="6">
    <source>
        <dbReference type="EMBL" id="KFM62414.1"/>
    </source>
</evidence>
<feature type="non-terminal residue" evidence="6">
    <location>
        <position position="171"/>
    </location>
</feature>
<feature type="domain" description="MD-2-related lipid-recognition" evidence="5">
    <location>
        <begin position="24"/>
        <end position="163"/>
    </location>
</feature>
<comment type="similarity">
    <text evidence="2">Belongs to the NPC2 family.</text>
</comment>
<comment type="subcellular location">
    <subcellularLocation>
        <location evidence="1">Secreted</location>
    </subcellularLocation>
</comment>
<evidence type="ECO:0000256" key="4">
    <source>
        <dbReference type="SAM" id="SignalP"/>
    </source>
</evidence>
<name>A0A087TBC5_STEMI</name>
<evidence type="ECO:0000259" key="5">
    <source>
        <dbReference type="Pfam" id="PF02221"/>
    </source>
</evidence>
<evidence type="ECO:0000313" key="7">
    <source>
        <dbReference type="Proteomes" id="UP000054359"/>
    </source>
</evidence>
<dbReference type="OrthoDB" id="10446372at2759"/>
<dbReference type="STRING" id="407821.A0A087TBC5"/>
<dbReference type="Pfam" id="PF02221">
    <property type="entry name" value="E1_DerP2_DerF2"/>
    <property type="match status" value="1"/>
</dbReference>
<reference evidence="6 7" key="1">
    <citation type="submission" date="2013-11" db="EMBL/GenBank/DDBJ databases">
        <title>Genome sequencing of Stegodyphus mimosarum.</title>
        <authorList>
            <person name="Bechsgaard J."/>
        </authorList>
    </citation>
    <scope>NUCLEOTIDE SEQUENCE [LARGE SCALE GENOMIC DNA]</scope>
</reference>
<dbReference type="FunFam" id="2.60.40.770:FF:000001">
    <property type="entry name" value="NPC intracellular cholesterol transporter 2"/>
    <property type="match status" value="1"/>
</dbReference>
<gene>
    <name evidence="6" type="ORF">X975_07136</name>
</gene>
<dbReference type="GO" id="GO:0005576">
    <property type="term" value="C:extracellular region"/>
    <property type="evidence" value="ECO:0007669"/>
    <property type="project" value="UniProtKB-SubCell"/>
</dbReference>
<dbReference type="Gene3D" id="2.60.40.770">
    <property type="match status" value="1"/>
</dbReference>
<dbReference type="EMBL" id="KK114433">
    <property type="protein sequence ID" value="KFM62414.1"/>
    <property type="molecule type" value="Genomic_DNA"/>
</dbReference>
<evidence type="ECO:0000256" key="2">
    <source>
        <dbReference type="ARBA" id="ARBA00006370"/>
    </source>
</evidence>
<evidence type="ECO:0000256" key="1">
    <source>
        <dbReference type="ARBA" id="ARBA00004613"/>
    </source>
</evidence>
<accession>A0A087TBC5</accession>
<dbReference type="InterPro" id="IPR014756">
    <property type="entry name" value="Ig_E-set"/>
</dbReference>
<feature type="signal peptide" evidence="4">
    <location>
        <begin position="1"/>
        <end position="20"/>
    </location>
</feature>
<feature type="chain" id="PRO_5001829482" description="MD-2-related lipid-recognition domain-containing protein" evidence="4">
    <location>
        <begin position="21"/>
        <end position="171"/>
    </location>
</feature>
<evidence type="ECO:0000256" key="3">
    <source>
        <dbReference type="ARBA" id="ARBA00022525"/>
    </source>
</evidence>
<sequence>MERTVYFTALFLTLFAAAYGGIIAVQDCEGIENRATDIIVDVSDCETGTNCTLVKGNTYHLKTKFTLLEDIQRLNMRTLGVMGRVKMPYMGHRAVCPEAITEDGVNCDSTVGLLAGVQYTHVKEFPVRNTYPEMAMKARVEYFTGSRPTAGNTIICFEVPVQIVKAEDNEV</sequence>
<dbReference type="Proteomes" id="UP000054359">
    <property type="component" value="Unassembled WGS sequence"/>
</dbReference>
<protein>
    <recommendedName>
        <fullName evidence="5">MD-2-related lipid-recognition domain-containing protein</fullName>
    </recommendedName>
</protein>
<dbReference type="SUPFAM" id="SSF81296">
    <property type="entry name" value="E set domains"/>
    <property type="match status" value="1"/>
</dbReference>
<proteinExistence type="inferred from homology"/>
<dbReference type="InterPro" id="IPR003172">
    <property type="entry name" value="ML_dom"/>
</dbReference>